<dbReference type="InterPro" id="IPR002109">
    <property type="entry name" value="Glutaredoxin"/>
</dbReference>
<dbReference type="PANTHER" id="PTHR34386:SF1">
    <property type="entry name" value="GLUTAREDOXIN-LIKE PROTEIN NRDH"/>
    <property type="match status" value="1"/>
</dbReference>
<evidence type="ECO:0000313" key="3">
    <source>
        <dbReference type="EMBL" id="WIM94830.1"/>
    </source>
</evidence>
<dbReference type="PROSITE" id="PS51354">
    <property type="entry name" value="GLUTAREDOXIN_2"/>
    <property type="match status" value="1"/>
</dbReference>
<feature type="domain" description="Glutaredoxin" evidence="2">
    <location>
        <begin position="62"/>
        <end position="118"/>
    </location>
</feature>
<name>A0ABY8WGI2_9ACTN</name>
<dbReference type="EMBL" id="CP126980">
    <property type="protein sequence ID" value="WIM94830.1"/>
    <property type="molecule type" value="Genomic_DNA"/>
</dbReference>
<keyword evidence="1" id="KW-0812">Transmembrane</keyword>
<dbReference type="InterPro" id="IPR036249">
    <property type="entry name" value="Thioredoxin-like_sf"/>
</dbReference>
<keyword evidence="1" id="KW-0472">Membrane</keyword>
<proteinExistence type="predicted"/>
<keyword evidence="4" id="KW-1185">Reference proteome</keyword>
<reference evidence="3 4" key="1">
    <citation type="submission" date="2023-06" db="EMBL/GenBank/DDBJ databases">
        <authorList>
            <person name="Yushchuk O."/>
            <person name="Binda E."/>
            <person name="Ruckert-Reed C."/>
            <person name="Fedorenko V."/>
            <person name="Kalinowski J."/>
            <person name="Marinelli F."/>
        </authorList>
    </citation>
    <scope>NUCLEOTIDE SEQUENCE [LARGE SCALE GENOMIC DNA]</scope>
    <source>
        <strain evidence="3 4">NRRL 3884</strain>
    </source>
</reference>
<dbReference type="PANTHER" id="PTHR34386">
    <property type="entry name" value="GLUTAREDOXIN"/>
    <property type="match status" value="1"/>
</dbReference>
<gene>
    <name evidence="3" type="ORF">ACTOB_006884</name>
</gene>
<organism evidence="3 4">
    <name type="scientific">Actinoplanes oblitus</name>
    <dbReference type="NCBI Taxonomy" id="3040509"/>
    <lineage>
        <taxon>Bacteria</taxon>
        <taxon>Bacillati</taxon>
        <taxon>Actinomycetota</taxon>
        <taxon>Actinomycetes</taxon>
        <taxon>Micromonosporales</taxon>
        <taxon>Micromonosporaceae</taxon>
        <taxon>Actinoplanes</taxon>
    </lineage>
</organism>
<feature type="transmembrane region" description="Helical" evidence="1">
    <location>
        <begin position="29"/>
        <end position="50"/>
    </location>
</feature>
<dbReference type="SUPFAM" id="SSF52833">
    <property type="entry name" value="Thioredoxin-like"/>
    <property type="match status" value="1"/>
</dbReference>
<protein>
    <submittedName>
        <fullName evidence="3">Glutaredoxin domain-containing protein</fullName>
    </submittedName>
</protein>
<evidence type="ECO:0000313" key="4">
    <source>
        <dbReference type="Proteomes" id="UP001240150"/>
    </source>
</evidence>
<sequence length="136" mass="14831">MVRRWRFSAVAAAAGVLLAARELISGSIGGAAILLAFFLLLAFLVSPLYFPRPVTATAPRPVIYWRPGCPYCLRLRTALGRRASRFQWVDIWQDPAAAAIVRGIADGNETVPTVVIGGAGFVNPSPRWLKEKLRQA</sequence>
<dbReference type="Proteomes" id="UP001240150">
    <property type="component" value="Chromosome"/>
</dbReference>
<dbReference type="CDD" id="cd02976">
    <property type="entry name" value="NrdH"/>
    <property type="match status" value="1"/>
</dbReference>
<evidence type="ECO:0000259" key="2">
    <source>
        <dbReference type="Pfam" id="PF00462"/>
    </source>
</evidence>
<dbReference type="InterPro" id="IPR051548">
    <property type="entry name" value="Grx-like_ET"/>
</dbReference>
<accession>A0ABY8WGI2</accession>
<dbReference type="RefSeq" id="WP_284916073.1">
    <property type="nucleotide sequence ID" value="NZ_CP126980.1"/>
</dbReference>
<dbReference type="Gene3D" id="3.40.30.10">
    <property type="entry name" value="Glutaredoxin"/>
    <property type="match status" value="1"/>
</dbReference>
<evidence type="ECO:0000256" key="1">
    <source>
        <dbReference type="SAM" id="Phobius"/>
    </source>
</evidence>
<keyword evidence="1" id="KW-1133">Transmembrane helix</keyword>
<dbReference type="Pfam" id="PF00462">
    <property type="entry name" value="Glutaredoxin"/>
    <property type="match status" value="1"/>
</dbReference>